<gene>
    <name evidence="8" type="ORF">JHT90_07110</name>
</gene>
<dbReference type="EMBL" id="CP067393">
    <property type="protein sequence ID" value="QQP87006.1"/>
    <property type="molecule type" value="Genomic_DNA"/>
</dbReference>
<dbReference type="InterPro" id="IPR003838">
    <property type="entry name" value="ABC3_permease_C"/>
</dbReference>
<feature type="transmembrane region" description="Helical" evidence="6">
    <location>
        <begin position="712"/>
        <end position="732"/>
    </location>
</feature>
<feature type="transmembrane region" description="Helical" evidence="6">
    <location>
        <begin position="761"/>
        <end position="787"/>
    </location>
</feature>
<dbReference type="Proteomes" id="UP000595278">
    <property type="component" value="Chromosome"/>
</dbReference>
<dbReference type="RefSeq" id="WP_201095546.1">
    <property type="nucleotide sequence ID" value="NZ_CP067393.1"/>
</dbReference>
<keyword evidence="5 6" id="KW-0472">Membrane</keyword>
<dbReference type="PANTHER" id="PTHR30287:SF1">
    <property type="entry name" value="INNER MEMBRANE PROTEIN"/>
    <property type="match status" value="1"/>
</dbReference>
<dbReference type="KEGG" id="eaz:JHT90_07110"/>
<evidence type="ECO:0000256" key="3">
    <source>
        <dbReference type="ARBA" id="ARBA00022692"/>
    </source>
</evidence>
<evidence type="ECO:0000256" key="6">
    <source>
        <dbReference type="SAM" id="Phobius"/>
    </source>
</evidence>
<dbReference type="AlphaFoldDB" id="A0A974RY68"/>
<sequence>MSKSVSLKLFTLAFRQLLRDIKAGELRILFFALMIAVTCSTAIGYFSARLQASMEAKAGEFLAADLVIRGSSPATTEQINEGEKLGLKQAKTVSFSTVVINQDEMQLVGVKAVDNNYPLRGQLKYKTAFDAMEQITSNGPPAGEIWAEQRLFIALNVNLGDIIHIGNAQLRVTKILTYEPDRSMDFYTLNPHILMNMSDLAATNAIQPGSRASYRQLWAGNTETITQYHTKITPTIAPHQRILTGKDGNMQLNNTLSRGENYLNLASLVAILLASVAVALSANQFATRRFDSSALLRCLGLSRKQVLTLYTLQLIYIGLIACILGAALGWLVQLGLFKLLAGLVSGVLPSVGLTPALAGIATGLIALAGFAIPPLAALGNTPPIRVLRQDIFPTPPRSWFVYGLAILALAIIMWRLSLDIKLTLSLMGGGLIAVAMLGGLLLWGLKGLRKLLTKASLPWRLGLGQLLRYPIRAIGQILAFGVILMAMALIILLRSELLDTWQKQLPKNAPNYFAMNITDAELPLFQQKVKQLSNHIAPYYPIIAGRLTEVKGTPVAQLNLTGRGDNATHRDLSLTWTATLPSENIITSGTWWSETSDDQSVIKVSLEDELAKSLGANIGDQLTFVIGGVEYKTIMTSTRKINWDNFQPNFFVIFDPESVQNIPATYLTSFYIPTGNDKEIVELARNFPTVTLLDIDGLLKQLNSILAQVTIAVEYILLFVLFAGITVLFAGLQSTLDNRIRQGALLRALGAKRQLLKQTQIAEFALLGAMAGGLAAIGCEVISGLLYHFTLKISWHFHPWLLILPVIGAILIGCIGVWGTRRTINSSPLQVLREG</sequence>
<feature type="transmembrane region" description="Helical" evidence="6">
    <location>
        <begin position="262"/>
        <end position="286"/>
    </location>
</feature>
<accession>A0A974RY68</accession>
<reference evidence="8 9" key="1">
    <citation type="submission" date="2021-01" db="EMBL/GenBank/DDBJ databases">
        <title>Entomomonas sp. F2A isolated from a house cricket (Acheta domesticus).</title>
        <authorList>
            <person name="Spergser J."/>
            <person name="Busse H.-J."/>
        </authorList>
    </citation>
    <scope>NUCLEOTIDE SEQUENCE [LARGE SCALE GENOMIC DNA]</scope>
    <source>
        <strain evidence="8 9">F2A</strain>
    </source>
</reference>
<dbReference type="InterPro" id="IPR038766">
    <property type="entry name" value="Membrane_comp_ABC_pdt"/>
</dbReference>
<evidence type="ECO:0000256" key="4">
    <source>
        <dbReference type="ARBA" id="ARBA00022989"/>
    </source>
</evidence>
<protein>
    <submittedName>
        <fullName evidence="8">ABC transporter permease</fullName>
    </submittedName>
</protein>
<keyword evidence="2" id="KW-1003">Cell membrane</keyword>
<evidence type="ECO:0000259" key="7">
    <source>
        <dbReference type="Pfam" id="PF02687"/>
    </source>
</evidence>
<dbReference type="Pfam" id="PF02687">
    <property type="entry name" value="FtsX"/>
    <property type="match status" value="2"/>
</dbReference>
<evidence type="ECO:0000256" key="2">
    <source>
        <dbReference type="ARBA" id="ARBA00022475"/>
    </source>
</evidence>
<feature type="transmembrane region" description="Helical" evidence="6">
    <location>
        <begin position="399"/>
        <end position="416"/>
    </location>
</feature>
<name>A0A974RY68_9GAMM</name>
<feature type="domain" description="ABC3 transporter permease C-terminal" evidence="7">
    <location>
        <begin position="265"/>
        <end position="377"/>
    </location>
</feature>
<feature type="transmembrane region" description="Helical" evidence="6">
    <location>
        <begin position="28"/>
        <end position="48"/>
    </location>
</feature>
<keyword evidence="3 6" id="KW-0812">Transmembrane</keyword>
<keyword evidence="9" id="KW-1185">Reference proteome</keyword>
<dbReference type="GO" id="GO:0005886">
    <property type="term" value="C:plasma membrane"/>
    <property type="evidence" value="ECO:0007669"/>
    <property type="project" value="UniProtKB-SubCell"/>
</dbReference>
<evidence type="ECO:0000256" key="1">
    <source>
        <dbReference type="ARBA" id="ARBA00004651"/>
    </source>
</evidence>
<evidence type="ECO:0000313" key="9">
    <source>
        <dbReference type="Proteomes" id="UP000595278"/>
    </source>
</evidence>
<dbReference type="PANTHER" id="PTHR30287">
    <property type="entry name" value="MEMBRANE COMPONENT OF PREDICTED ABC SUPERFAMILY METABOLITE UPTAKE TRANSPORTER"/>
    <property type="match status" value="1"/>
</dbReference>
<evidence type="ECO:0000313" key="8">
    <source>
        <dbReference type="EMBL" id="QQP87006.1"/>
    </source>
</evidence>
<comment type="subcellular location">
    <subcellularLocation>
        <location evidence="1">Cell membrane</location>
        <topology evidence="1">Multi-pass membrane protein</topology>
    </subcellularLocation>
</comment>
<feature type="domain" description="ABC3 transporter permease C-terminal" evidence="7">
    <location>
        <begin position="716"/>
        <end position="824"/>
    </location>
</feature>
<feature type="transmembrane region" description="Helical" evidence="6">
    <location>
        <begin position="307"/>
        <end position="332"/>
    </location>
</feature>
<evidence type="ECO:0000256" key="5">
    <source>
        <dbReference type="ARBA" id="ARBA00023136"/>
    </source>
</evidence>
<feature type="transmembrane region" description="Helical" evidence="6">
    <location>
        <begin position="352"/>
        <end position="378"/>
    </location>
</feature>
<feature type="transmembrane region" description="Helical" evidence="6">
    <location>
        <begin position="422"/>
        <end position="445"/>
    </location>
</feature>
<proteinExistence type="predicted"/>
<feature type="transmembrane region" description="Helical" evidence="6">
    <location>
        <begin position="799"/>
        <end position="819"/>
    </location>
</feature>
<organism evidence="8 9">
    <name type="scientific">Entomomonas asaccharolytica</name>
    <dbReference type="NCBI Taxonomy" id="2785331"/>
    <lineage>
        <taxon>Bacteria</taxon>
        <taxon>Pseudomonadati</taxon>
        <taxon>Pseudomonadota</taxon>
        <taxon>Gammaproteobacteria</taxon>
        <taxon>Pseudomonadales</taxon>
        <taxon>Pseudomonadaceae</taxon>
        <taxon>Entomomonas</taxon>
    </lineage>
</organism>
<keyword evidence="4 6" id="KW-1133">Transmembrane helix</keyword>
<feature type="transmembrane region" description="Helical" evidence="6">
    <location>
        <begin position="466"/>
        <end position="493"/>
    </location>
</feature>